<dbReference type="EMBL" id="KV744810">
    <property type="protein sequence ID" value="OCK86044.1"/>
    <property type="molecule type" value="Genomic_DNA"/>
</dbReference>
<feature type="non-terminal residue" evidence="1">
    <location>
        <position position="1"/>
    </location>
</feature>
<organism evidence="1 2">
    <name type="scientific">Lepidopterella palustris CBS 459.81</name>
    <dbReference type="NCBI Taxonomy" id="1314670"/>
    <lineage>
        <taxon>Eukaryota</taxon>
        <taxon>Fungi</taxon>
        <taxon>Dikarya</taxon>
        <taxon>Ascomycota</taxon>
        <taxon>Pezizomycotina</taxon>
        <taxon>Dothideomycetes</taxon>
        <taxon>Pleosporomycetidae</taxon>
        <taxon>Mytilinidiales</taxon>
        <taxon>Argynnaceae</taxon>
        <taxon>Lepidopterella</taxon>
    </lineage>
</organism>
<dbReference type="AlphaFoldDB" id="A0A8E2JL63"/>
<dbReference type="OrthoDB" id="5149635at2759"/>
<dbReference type="Proteomes" id="UP000250266">
    <property type="component" value="Unassembled WGS sequence"/>
</dbReference>
<keyword evidence="2" id="KW-1185">Reference proteome</keyword>
<proteinExistence type="predicted"/>
<gene>
    <name evidence="1" type="ORF">K432DRAFT_269209</name>
</gene>
<evidence type="ECO:0000313" key="2">
    <source>
        <dbReference type="Proteomes" id="UP000250266"/>
    </source>
</evidence>
<sequence>MCDSIFTFGQRGGYYFSTPSSQYHGLLPKKLAALLSTNTVAKVYCVTLGAEDSFLISYKGTDGQNHIQLHKLPYPLTAFLTHPSRLPHLPNISVSLGPHNASYYATDSVSYIWHGLPASLLAAYQSRLSDGIWTDPPRIVALGADSDWVLITAGDSAVWETSNYRILSQMLDFAKSRSGNSGGISEIKSLSLDAHRYQAFVATSTNGTLISSHLPPHTATAFTLVQEAVKADT</sequence>
<protein>
    <submittedName>
        <fullName evidence="1">Uncharacterized protein</fullName>
    </submittedName>
</protein>
<name>A0A8E2JL63_9PEZI</name>
<accession>A0A8E2JL63</accession>
<reference evidence="1 2" key="1">
    <citation type="journal article" date="2016" name="Nat. Commun.">
        <title>Ectomycorrhizal ecology is imprinted in the genome of the dominant symbiotic fungus Cenococcum geophilum.</title>
        <authorList>
            <consortium name="DOE Joint Genome Institute"/>
            <person name="Peter M."/>
            <person name="Kohler A."/>
            <person name="Ohm R.A."/>
            <person name="Kuo A."/>
            <person name="Krutzmann J."/>
            <person name="Morin E."/>
            <person name="Arend M."/>
            <person name="Barry K.W."/>
            <person name="Binder M."/>
            <person name="Choi C."/>
            <person name="Clum A."/>
            <person name="Copeland A."/>
            <person name="Grisel N."/>
            <person name="Haridas S."/>
            <person name="Kipfer T."/>
            <person name="LaButti K."/>
            <person name="Lindquist E."/>
            <person name="Lipzen A."/>
            <person name="Maire R."/>
            <person name="Meier B."/>
            <person name="Mihaltcheva S."/>
            <person name="Molinier V."/>
            <person name="Murat C."/>
            <person name="Poggeler S."/>
            <person name="Quandt C.A."/>
            <person name="Sperisen C."/>
            <person name="Tritt A."/>
            <person name="Tisserant E."/>
            <person name="Crous P.W."/>
            <person name="Henrissat B."/>
            <person name="Nehls U."/>
            <person name="Egli S."/>
            <person name="Spatafora J.W."/>
            <person name="Grigoriev I.V."/>
            <person name="Martin F.M."/>
        </authorList>
    </citation>
    <scope>NUCLEOTIDE SEQUENCE [LARGE SCALE GENOMIC DNA]</scope>
    <source>
        <strain evidence="1 2">CBS 459.81</strain>
    </source>
</reference>
<evidence type="ECO:0000313" key="1">
    <source>
        <dbReference type="EMBL" id="OCK86044.1"/>
    </source>
</evidence>